<evidence type="ECO:0000259" key="6">
    <source>
        <dbReference type="PROSITE" id="PS50011"/>
    </source>
</evidence>
<sequence length="845" mass="92474">MPLSPGNKLGPYEILAPLGAGGMGEVHRALDTRLNREVAIKVSQERFSDRFEREARAVAALNHPNICHLYDVGPNYLVMELVEGESPKGPLSLEKALDYARQIADALEAAHEKGIVHRDLKPANIKITPEGKVKVLDFGLAKRIQSDGTSYNSENSPTLTNTATQAGAILGTAAYMSPEQARGKNVDKRADIWAFGVVLYELLVGERPFHGDDLTEILASVVKESPDLSRVPLKVRRLLGACLEKDPQRRLRDIGDAWRLLEEVPATAVRSPIAKLLPWAIAGLVAIALGVDVLHRPAAPRRVTLQLPLPQNGTLYWNAPPAVSPDGRSVAFGAVVEGKSGIWVRELDSAGARPLPETEEATTLAWSPDSRSIAFMAPNRTLKRVDLASGRARTICDLPNGFGGASWGANDTIVFTDPKGTWRVRASGGIPSVVAALDPVTEVWHTNPWFLPDGRHFLIAITGKKAEDSAIYACDIESKDQARNRRRILASGLASFTYAQGHLLYLRGGTLMAQPFDPGQLETTGDPVSVAGQLDNMQGWTRWGVSQNGVLAYTSGAIGLEQLTWFDRSGKMLAAFGPAGIINTLAISPDGSRVAFDMMDESVGSDIWLHDLRRGSDSRFTSGYYWRPVWSPDGSNVAYSSRGFAQSNAYQKSLGGSQDQKVAAGWVWDWSSDGRYMIGEILNPKTRRDLWVTPLFGDRKAFAYLQTEFDEREGKFSPDVHWVAYASDDTGRFEVYVQSFPSPSERFQVSSGGGDFPVWSRDGKELFFVSADSKMMAAEVKTAGRRFQAGVPKALFGTRLAELSDVHNGIPYDVSRDGRFLLVTPQWTPGRPMTVVIDWNAGLKK</sequence>
<dbReference type="Gene3D" id="3.30.200.20">
    <property type="entry name" value="Phosphorylase Kinase, domain 1"/>
    <property type="match status" value="1"/>
</dbReference>
<name>Q01P81_SOLUE</name>
<evidence type="ECO:0000256" key="2">
    <source>
        <dbReference type="ARBA" id="ARBA00022741"/>
    </source>
</evidence>
<dbReference type="Gene3D" id="1.10.510.10">
    <property type="entry name" value="Transferase(Phosphotransferase) domain 1"/>
    <property type="match status" value="1"/>
</dbReference>
<reference evidence="7" key="1">
    <citation type="submission" date="2006-10" db="EMBL/GenBank/DDBJ databases">
        <title>Complete sequence of Solibacter usitatus Ellin6076.</title>
        <authorList>
            <consortium name="US DOE Joint Genome Institute"/>
            <person name="Copeland A."/>
            <person name="Lucas S."/>
            <person name="Lapidus A."/>
            <person name="Barry K."/>
            <person name="Detter J.C."/>
            <person name="Glavina del Rio T."/>
            <person name="Hammon N."/>
            <person name="Israni S."/>
            <person name="Dalin E."/>
            <person name="Tice H."/>
            <person name="Pitluck S."/>
            <person name="Thompson L.S."/>
            <person name="Brettin T."/>
            <person name="Bruce D."/>
            <person name="Han C."/>
            <person name="Tapia R."/>
            <person name="Gilna P."/>
            <person name="Schmutz J."/>
            <person name="Larimer F."/>
            <person name="Land M."/>
            <person name="Hauser L."/>
            <person name="Kyrpides N."/>
            <person name="Mikhailova N."/>
            <person name="Janssen P.H."/>
            <person name="Kuske C.R."/>
            <person name="Richardson P."/>
        </authorList>
    </citation>
    <scope>NUCLEOTIDE SEQUENCE</scope>
    <source>
        <strain evidence="7">Ellin6076</strain>
    </source>
</reference>
<dbReference type="InterPro" id="IPR017441">
    <property type="entry name" value="Protein_kinase_ATP_BS"/>
</dbReference>
<dbReference type="InParanoid" id="Q01P81"/>
<dbReference type="GO" id="GO:0005524">
    <property type="term" value="F:ATP binding"/>
    <property type="evidence" value="ECO:0007669"/>
    <property type="project" value="UniProtKB-UniRule"/>
</dbReference>
<evidence type="ECO:0000256" key="1">
    <source>
        <dbReference type="ARBA" id="ARBA00022679"/>
    </source>
</evidence>
<keyword evidence="2 5" id="KW-0547">Nucleotide-binding</keyword>
<dbReference type="Pfam" id="PF07676">
    <property type="entry name" value="PD40"/>
    <property type="match status" value="2"/>
</dbReference>
<dbReference type="PANTHER" id="PTHR43289:SF6">
    <property type="entry name" value="SERINE_THREONINE-PROTEIN KINASE NEKL-3"/>
    <property type="match status" value="1"/>
</dbReference>
<dbReference type="Gene3D" id="2.120.10.30">
    <property type="entry name" value="TolB, C-terminal domain"/>
    <property type="match status" value="3"/>
</dbReference>
<feature type="binding site" evidence="5">
    <location>
        <position position="41"/>
    </location>
    <ligand>
        <name>ATP</name>
        <dbReference type="ChEBI" id="CHEBI:30616"/>
    </ligand>
</feature>
<dbReference type="EMBL" id="CP000473">
    <property type="protein sequence ID" value="ABJ88539.1"/>
    <property type="molecule type" value="Genomic_DNA"/>
</dbReference>
<evidence type="ECO:0000256" key="3">
    <source>
        <dbReference type="ARBA" id="ARBA00022777"/>
    </source>
</evidence>
<dbReference type="AlphaFoldDB" id="Q01P81"/>
<dbReference type="GO" id="GO:0004674">
    <property type="term" value="F:protein serine/threonine kinase activity"/>
    <property type="evidence" value="ECO:0007669"/>
    <property type="project" value="UniProtKB-KW"/>
</dbReference>
<dbReference type="eggNOG" id="COG0823">
    <property type="taxonomic scope" value="Bacteria"/>
</dbReference>
<gene>
    <name evidence="7" type="ordered locus">Acid_7637</name>
</gene>
<protein>
    <submittedName>
        <fullName evidence="7">Serine/threonine protein kinase</fullName>
    </submittedName>
</protein>
<dbReference type="SUPFAM" id="SSF56112">
    <property type="entry name" value="Protein kinase-like (PK-like)"/>
    <property type="match status" value="1"/>
</dbReference>
<evidence type="ECO:0000313" key="7">
    <source>
        <dbReference type="EMBL" id="ABJ88539.1"/>
    </source>
</evidence>
<evidence type="ECO:0000256" key="5">
    <source>
        <dbReference type="PROSITE-ProRule" id="PRU10141"/>
    </source>
</evidence>
<dbReference type="STRING" id="234267.Acid_7637"/>
<keyword evidence="3 7" id="KW-0418">Kinase</keyword>
<organism evidence="7">
    <name type="scientific">Solibacter usitatus (strain Ellin6076)</name>
    <dbReference type="NCBI Taxonomy" id="234267"/>
    <lineage>
        <taxon>Bacteria</taxon>
        <taxon>Pseudomonadati</taxon>
        <taxon>Acidobacteriota</taxon>
        <taxon>Terriglobia</taxon>
        <taxon>Bryobacterales</taxon>
        <taxon>Solibacteraceae</taxon>
        <taxon>Candidatus Solibacter</taxon>
    </lineage>
</organism>
<proteinExistence type="predicted"/>
<dbReference type="InterPro" id="IPR011042">
    <property type="entry name" value="6-blade_b-propeller_TolB-like"/>
</dbReference>
<dbReference type="PROSITE" id="PS50011">
    <property type="entry name" value="PROTEIN_KINASE_DOM"/>
    <property type="match status" value="1"/>
</dbReference>
<dbReference type="HOGENOM" id="CLU_012906_0_0_0"/>
<dbReference type="SMART" id="SM00220">
    <property type="entry name" value="S_TKc"/>
    <property type="match status" value="1"/>
</dbReference>
<dbReference type="InterPro" id="IPR011009">
    <property type="entry name" value="Kinase-like_dom_sf"/>
</dbReference>
<accession>Q01P81</accession>
<dbReference type="eggNOG" id="COG0515">
    <property type="taxonomic scope" value="Bacteria"/>
</dbReference>
<dbReference type="PROSITE" id="PS00107">
    <property type="entry name" value="PROTEIN_KINASE_ATP"/>
    <property type="match status" value="1"/>
</dbReference>
<dbReference type="SUPFAM" id="SSF82171">
    <property type="entry name" value="DPP6 N-terminal domain-like"/>
    <property type="match status" value="1"/>
</dbReference>
<keyword evidence="4 5" id="KW-0067">ATP-binding</keyword>
<dbReference type="OrthoDB" id="9802240at2"/>
<evidence type="ECO:0000256" key="4">
    <source>
        <dbReference type="ARBA" id="ARBA00022840"/>
    </source>
</evidence>
<dbReference type="Pfam" id="PF00069">
    <property type="entry name" value="Pkinase"/>
    <property type="match status" value="1"/>
</dbReference>
<keyword evidence="7" id="KW-0723">Serine/threonine-protein kinase</keyword>
<dbReference type="InterPro" id="IPR011659">
    <property type="entry name" value="WD40"/>
</dbReference>
<keyword evidence="1" id="KW-0808">Transferase</keyword>
<feature type="domain" description="Protein kinase" evidence="6">
    <location>
        <begin position="12"/>
        <end position="267"/>
    </location>
</feature>
<dbReference type="KEGG" id="sus:Acid_7637"/>
<dbReference type="InterPro" id="IPR000719">
    <property type="entry name" value="Prot_kinase_dom"/>
</dbReference>
<dbReference type="PANTHER" id="PTHR43289">
    <property type="entry name" value="MITOGEN-ACTIVATED PROTEIN KINASE KINASE KINASE 20-RELATED"/>
    <property type="match status" value="1"/>
</dbReference>
<dbReference type="CDD" id="cd14014">
    <property type="entry name" value="STKc_PknB_like"/>
    <property type="match status" value="1"/>
</dbReference>